<dbReference type="OrthoDB" id="10261055at2759"/>
<dbReference type="GO" id="GO:0030246">
    <property type="term" value="F:carbohydrate binding"/>
    <property type="evidence" value="ECO:0007669"/>
    <property type="project" value="InterPro"/>
</dbReference>
<name>A0A183E679_9BILA</name>
<dbReference type="AlphaFoldDB" id="A0A183E679"/>
<keyword evidence="3" id="KW-1185">Reference proteome</keyword>
<sequence length="205" mass="23335">MHKNEAVYSLTYEPLQVKTESYVLWLYFPSEHLPLQGTDNQPGAYLFLPDGPAKPVKTRNSFVVIDGLVMRKVLVAEGGKISFMHTIRLPMLSQFIEIENVVDLRATKNFEMAMRLQTTIESGDEFFTDLNAFQMIKRRRFEKLPLQAHFYPMSASAFIEDKSLRMTLLTAQPLGVASLTSGHLEVMLDRRLNQDDGRGLFSVCA</sequence>
<dbReference type="PANTHER" id="PTHR11607">
    <property type="entry name" value="ALPHA-MANNOSIDASE"/>
    <property type="match status" value="1"/>
</dbReference>
<dbReference type="PANTHER" id="PTHR11607:SF3">
    <property type="entry name" value="LYSOSOMAL ALPHA-MANNOSIDASE"/>
    <property type="match status" value="1"/>
</dbReference>
<dbReference type="GO" id="GO:0006013">
    <property type="term" value="P:mannose metabolic process"/>
    <property type="evidence" value="ECO:0007669"/>
    <property type="project" value="InterPro"/>
</dbReference>
<dbReference type="GO" id="GO:0004559">
    <property type="term" value="F:alpha-mannosidase activity"/>
    <property type="evidence" value="ECO:0007669"/>
    <property type="project" value="InterPro"/>
</dbReference>
<evidence type="ECO:0000313" key="2">
    <source>
        <dbReference type="EMBL" id="VDN27957.1"/>
    </source>
</evidence>
<reference evidence="2 3" key="2">
    <citation type="submission" date="2018-11" db="EMBL/GenBank/DDBJ databases">
        <authorList>
            <consortium name="Pathogen Informatics"/>
        </authorList>
    </citation>
    <scope>NUCLEOTIDE SEQUENCE [LARGE SCALE GENOMIC DNA]</scope>
</reference>
<dbReference type="EMBL" id="UYRT01083798">
    <property type="protein sequence ID" value="VDN27957.1"/>
    <property type="molecule type" value="Genomic_DNA"/>
</dbReference>
<dbReference type="InterPro" id="IPR050843">
    <property type="entry name" value="Glycosyl_Hydrlase_38"/>
</dbReference>
<reference evidence="4" key="1">
    <citation type="submission" date="2016-06" db="UniProtKB">
        <authorList>
            <consortium name="WormBaseParasite"/>
        </authorList>
    </citation>
    <scope>IDENTIFICATION</scope>
</reference>
<accession>A0A183E679</accession>
<organism evidence="4">
    <name type="scientific">Gongylonema pulchrum</name>
    <dbReference type="NCBI Taxonomy" id="637853"/>
    <lineage>
        <taxon>Eukaryota</taxon>
        <taxon>Metazoa</taxon>
        <taxon>Ecdysozoa</taxon>
        <taxon>Nematoda</taxon>
        <taxon>Chromadorea</taxon>
        <taxon>Rhabditida</taxon>
        <taxon>Spirurina</taxon>
        <taxon>Spiruromorpha</taxon>
        <taxon>Spiruroidea</taxon>
        <taxon>Gongylonematidae</taxon>
        <taxon>Gongylonema</taxon>
    </lineage>
</organism>
<gene>
    <name evidence="2" type="ORF">GPUH_LOCUS16470</name>
</gene>
<protein>
    <submittedName>
        <fullName evidence="4">Glyco_hydro_38C domain-containing protein</fullName>
    </submittedName>
</protein>
<proteinExistence type="predicted"/>
<dbReference type="Proteomes" id="UP000271098">
    <property type="component" value="Unassembled WGS sequence"/>
</dbReference>
<dbReference type="SUPFAM" id="SSF74650">
    <property type="entry name" value="Galactose mutarotase-like"/>
    <property type="match status" value="1"/>
</dbReference>
<dbReference type="WBParaSite" id="GPUH_0001649201-mRNA-1">
    <property type="protein sequence ID" value="GPUH_0001649201-mRNA-1"/>
    <property type="gene ID" value="GPUH_0001649201"/>
</dbReference>
<evidence type="ECO:0000313" key="3">
    <source>
        <dbReference type="Proteomes" id="UP000271098"/>
    </source>
</evidence>
<dbReference type="GO" id="GO:0006491">
    <property type="term" value="P:N-glycan processing"/>
    <property type="evidence" value="ECO:0007669"/>
    <property type="project" value="TreeGrafter"/>
</dbReference>
<dbReference type="GO" id="GO:0000139">
    <property type="term" value="C:Golgi membrane"/>
    <property type="evidence" value="ECO:0007669"/>
    <property type="project" value="TreeGrafter"/>
</dbReference>
<dbReference type="InterPro" id="IPR011682">
    <property type="entry name" value="Glyco_hydro_38_C"/>
</dbReference>
<feature type="domain" description="Glycosyl hydrolase family 38 C-terminal" evidence="1">
    <location>
        <begin position="41"/>
        <end position="198"/>
    </location>
</feature>
<dbReference type="Pfam" id="PF07748">
    <property type="entry name" value="Glyco_hydro_38C"/>
    <property type="match status" value="1"/>
</dbReference>
<evidence type="ECO:0000259" key="1">
    <source>
        <dbReference type="Pfam" id="PF07748"/>
    </source>
</evidence>
<dbReference type="Gene3D" id="2.70.98.30">
    <property type="entry name" value="Golgi alpha-mannosidase II, domain 4"/>
    <property type="match status" value="1"/>
</dbReference>
<evidence type="ECO:0000313" key="4">
    <source>
        <dbReference type="WBParaSite" id="GPUH_0001649201-mRNA-1"/>
    </source>
</evidence>
<dbReference type="InterPro" id="IPR011013">
    <property type="entry name" value="Gal_mutarotase_sf_dom"/>
</dbReference>